<dbReference type="Gene3D" id="3.20.20.80">
    <property type="entry name" value="Glycosidases"/>
    <property type="match status" value="1"/>
</dbReference>
<evidence type="ECO:0000256" key="4">
    <source>
        <dbReference type="ARBA" id="ARBA00012542"/>
    </source>
</evidence>
<dbReference type="InterPro" id="IPR013784">
    <property type="entry name" value="Carb-bd-like_fold"/>
</dbReference>
<evidence type="ECO:0000256" key="9">
    <source>
        <dbReference type="ARBA" id="ARBA00032019"/>
    </source>
</evidence>
<evidence type="ECO:0000313" key="11">
    <source>
        <dbReference type="EMBL" id="SDY12127.1"/>
    </source>
</evidence>
<dbReference type="AlphaFoldDB" id="A0A1H3H9M6"/>
<proteinExistence type="inferred from homology"/>
<comment type="similarity">
    <text evidence="3">Belongs to the glycosyl hydrolase 13 family.</text>
</comment>
<dbReference type="Proteomes" id="UP000183918">
    <property type="component" value="Unassembled WGS sequence"/>
</dbReference>
<evidence type="ECO:0000256" key="5">
    <source>
        <dbReference type="ARBA" id="ARBA00019944"/>
    </source>
</evidence>
<evidence type="ECO:0000256" key="2">
    <source>
        <dbReference type="ARBA" id="ARBA00001913"/>
    </source>
</evidence>
<dbReference type="EMBL" id="FNPG01000008">
    <property type="protein sequence ID" value="SDY12127.1"/>
    <property type="molecule type" value="Genomic_DNA"/>
</dbReference>
<dbReference type="InterPro" id="IPR002044">
    <property type="entry name" value="CBM20"/>
</dbReference>
<evidence type="ECO:0000259" key="10">
    <source>
        <dbReference type="PROSITE" id="PS51166"/>
    </source>
</evidence>
<name>A0A1H3H9M6_9FIRM</name>
<dbReference type="STRING" id="1122142.SAMN02910414_00789"/>
<gene>
    <name evidence="11" type="ORF">SAMN02910414_00789</name>
</gene>
<comment type="cofactor">
    <cofactor evidence="2">
        <name>Ca(2+)</name>
        <dbReference type="ChEBI" id="CHEBI:29108"/>
    </cofactor>
</comment>
<dbReference type="InterPro" id="IPR006047">
    <property type="entry name" value="GH13_cat_dom"/>
</dbReference>
<dbReference type="Pfam" id="PF00686">
    <property type="entry name" value="CBM_20"/>
    <property type="match status" value="1"/>
</dbReference>
<protein>
    <recommendedName>
        <fullName evidence="5">Cyclomaltodextrin glucanotransferase</fullName>
        <ecNumber evidence="4">2.4.1.19</ecNumber>
    </recommendedName>
    <alternativeName>
        <fullName evidence="9">Cyclodextrin-glycosyltransferase</fullName>
    </alternativeName>
</protein>
<dbReference type="EC" id="2.4.1.19" evidence="4"/>
<dbReference type="SUPFAM" id="SSF49452">
    <property type="entry name" value="Starch-binding domain-like"/>
    <property type="match status" value="1"/>
</dbReference>
<evidence type="ECO:0000313" key="12">
    <source>
        <dbReference type="Proteomes" id="UP000183918"/>
    </source>
</evidence>
<evidence type="ECO:0000256" key="6">
    <source>
        <dbReference type="ARBA" id="ARBA00022723"/>
    </source>
</evidence>
<keyword evidence="12" id="KW-1185">Reference proteome</keyword>
<dbReference type="Pfam" id="PF00128">
    <property type="entry name" value="Alpha-amylase"/>
    <property type="match status" value="1"/>
</dbReference>
<dbReference type="InterPro" id="IPR017853">
    <property type="entry name" value="GH"/>
</dbReference>
<sequence>MGISALWIPSPVENIMSIDPSNKTASYHGYWGKDFFRTNPAFGTMNDFKNLIKTAHSKNIKIIIDFAPNHTSTAEFAGMNFPEDGALYRDGNLVGKYSDELGGILKGQSINVNSKGEVNGLRLEGGEYDISVETTKGTKAKYSSFRVLSSKQVATRFYVNNANTQYGSSVYIVGNVEELGNWDVNKAVGPFFNNTKSIANYPTWFYDISLPSGKKIEYKYIMKDSSGNVIWESGANHKYSTVTQGTGVVVDNWK</sequence>
<keyword evidence="6" id="KW-0479">Metal-binding</keyword>
<dbReference type="SMART" id="SM01065">
    <property type="entry name" value="CBM_2"/>
    <property type="match status" value="1"/>
</dbReference>
<feature type="domain" description="CBM20" evidence="10">
    <location>
        <begin position="147"/>
        <end position="254"/>
    </location>
</feature>
<dbReference type="SMART" id="SM00642">
    <property type="entry name" value="Aamy"/>
    <property type="match status" value="1"/>
</dbReference>
<dbReference type="SUPFAM" id="SSF51445">
    <property type="entry name" value="(Trans)glycosidases"/>
    <property type="match status" value="1"/>
</dbReference>
<evidence type="ECO:0000256" key="3">
    <source>
        <dbReference type="ARBA" id="ARBA00008061"/>
    </source>
</evidence>
<evidence type="ECO:0000256" key="7">
    <source>
        <dbReference type="ARBA" id="ARBA00022729"/>
    </source>
</evidence>
<dbReference type="Gene3D" id="2.60.40.10">
    <property type="entry name" value="Immunoglobulins"/>
    <property type="match status" value="1"/>
</dbReference>
<evidence type="ECO:0000256" key="1">
    <source>
        <dbReference type="ARBA" id="ARBA00000390"/>
    </source>
</evidence>
<dbReference type="GO" id="GO:0046872">
    <property type="term" value="F:metal ion binding"/>
    <property type="evidence" value="ECO:0007669"/>
    <property type="project" value="UniProtKB-KW"/>
</dbReference>
<dbReference type="PANTHER" id="PTHR10357">
    <property type="entry name" value="ALPHA-AMYLASE FAMILY MEMBER"/>
    <property type="match status" value="1"/>
</dbReference>
<organism evidence="11 12">
    <name type="scientific">Lachnobacterium bovis DSM 14045</name>
    <dbReference type="NCBI Taxonomy" id="1122142"/>
    <lineage>
        <taxon>Bacteria</taxon>
        <taxon>Bacillati</taxon>
        <taxon>Bacillota</taxon>
        <taxon>Clostridia</taxon>
        <taxon>Lachnospirales</taxon>
        <taxon>Lachnospiraceae</taxon>
        <taxon>Lachnobacterium</taxon>
    </lineage>
</organism>
<accession>A0A1H3H9M6</accession>
<dbReference type="GO" id="GO:2001070">
    <property type="term" value="F:starch binding"/>
    <property type="evidence" value="ECO:0007669"/>
    <property type="project" value="InterPro"/>
</dbReference>
<dbReference type="PANTHER" id="PTHR10357:SF215">
    <property type="entry name" value="ALPHA-AMYLASE 1"/>
    <property type="match status" value="1"/>
</dbReference>
<dbReference type="InterPro" id="IPR013783">
    <property type="entry name" value="Ig-like_fold"/>
</dbReference>
<dbReference type="GO" id="GO:0005975">
    <property type="term" value="P:carbohydrate metabolic process"/>
    <property type="evidence" value="ECO:0007669"/>
    <property type="project" value="InterPro"/>
</dbReference>
<keyword evidence="7" id="KW-0732">Signal</keyword>
<keyword evidence="8" id="KW-0106">Calcium</keyword>
<dbReference type="GO" id="GO:0043895">
    <property type="term" value="F:cyclomaltodextrin glucanotransferase activity"/>
    <property type="evidence" value="ECO:0007669"/>
    <property type="project" value="UniProtKB-EC"/>
</dbReference>
<comment type="catalytic activity">
    <reaction evidence="1">
        <text>Cyclizes part of a (1-&gt;4)-alpha-D-glucan chain by formation of a (1-&gt;4)-alpha-D-glucosidic bond.</text>
        <dbReference type="EC" id="2.4.1.19"/>
    </reaction>
</comment>
<dbReference type="FunFam" id="2.60.40.10:FF:000552">
    <property type="entry name" value="Related to glucoamylase"/>
    <property type="match status" value="1"/>
</dbReference>
<evidence type="ECO:0000256" key="8">
    <source>
        <dbReference type="ARBA" id="ARBA00022837"/>
    </source>
</evidence>
<dbReference type="PROSITE" id="PS51166">
    <property type="entry name" value="CBM20"/>
    <property type="match status" value="1"/>
</dbReference>
<reference evidence="11 12" key="1">
    <citation type="submission" date="2016-10" db="EMBL/GenBank/DDBJ databases">
        <authorList>
            <person name="de Groot N.N."/>
        </authorList>
    </citation>
    <scope>NUCLEOTIDE SEQUENCE [LARGE SCALE GENOMIC DNA]</scope>
    <source>
        <strain evidence="11 12">DSM 14045</strain>
    </source>
</reference>